<sequence>MPRINSLNSLKYDMMFSKSVNLISNCILLNFMDSEQRKEVVNENSQIVFAFLILLSGDESTLRSFSVNKSVPERIQSDSEQLRLLVCILLSQSSKITISQVCCSFRKLL</sequence>
<dbReference type="eggNOG" id="KOG3575">
    <property type="taxonomic scope" value="Eukaryota"/>
</dbReference>
<accession>A0A1I7UHQ5</accession>
<evidence type="ECO:0000313" key="2">
    <source>
        <dbReference type="WBParaSite" id="Csp11.Scaffold629.g9448.t1"/>
    </source>
</evidence>
<reference evidence="2" key="1">
    <citation type="submission" date="2016-11" db="UniProtKB">
        <authorList>
            <consortium name="WormBaseParasite"/>
        </authorList>
    </citation>
    <scope>IDENTIFICATION</scope>
</reference>
<name>A0A1I7UHQ5_9PELO</name>
<dbReference type="AlphaFoldDB" id="A0A1I7UHQ5"/>
<protein>
    <submittedName>
        <fullName evidence="2">Uncharacterized protein</fullName>
    </submittedName>
</protein>
<proteinExistence type="predicted"/>
<dbReference type="WBParaSite" id="Csp11.Scaffold629.g9448.t1">
    <property type="protein sequence ID" value="Csp11.Scaffold629.g9448.t1"/>
    <property type="gene ID" value="Csp11.Scaffold629.g9448"/>
</dbReference>
<keyword evidence="1" id="KW-1185">Reference proteome</keyword>
<organism evidence="1 2">
    <name type="scientific">Caenorhabditis tropicalis</name>
    <dbReference type="NCBI Taxonomy" id="1561998"/>
    <lineage>
        <taxon>Eukaryota</taxon>
        <taxon>Metazoa</taxon>
        <taxon>Ecdysozoa</taxon>
        <taxon>Nematoda</taxon>
        <taxon>Chromadorea</taxon>
        <taxon>Rhabditida</taxon>
        <taxon>Rhabditina</taxon>
        <taxon>Rhabditomorpha</taxon>
        <taxon>Rhabditoidea</taxon>
        <taxon>Rhabditidae</taxon>
        <taxon>Peloderinae</taxon>
        <taxon>Caenorhabditis</taxon>
    </lineage>
</organism>
<dbReference type="Proteomes" id="UP000095282">
    <property type="component" value="Unplaced"/>
</dbReference>
<dbReference type="STRING" id="1561998.A0A1I7UHQ5"/>
<evidence type="ECO:0000313" key="1">
    <source>
        <dbReference type="Proteomes" id="UP000095282"/>
    </source>
</evidence>